<dbReference type="GO" id="GO:0005509">
    <property type="term" value="F:calcium ion binding"/>
    <property type="evidence" value="ECO:0007669"/>
    <property type="project" value="InterPro"/>
</dbReference>
<keyword evidence="1" id="KW-0106">Calcium</keyword>
<evidence type="ECO:0000256" key="1">
    <source>
        <dbReference type="ARBA" id="ARBA00022837"/>
    </source>
</evidence>
<feature type="region of interest" description="Disordered" evidence="2">
    <location>
        <begin position="248"/>
        <end position="277"/>
    </location>
</feature>
<feature type="compositionally biased region" description="Low complexity" evidence="2">
    <location>
        <begin position="16"/>
        <end position="25"/>
    </location>
</feature>
<feature type="compositionally biased region" description="Polar residues" evidence="2">
    <location>
        <begin position="248"/>
        <end position="259"/>
    </location>
</feature>
<proteinExistence type="predicted"/>
<dbReference type="PROSITE" id="PS50222">
    <property type="entry name" value="EF_HAND_2"/>
    <property type="match status" value="2"/>
</dbReference>
<dbReference type="OrthoDB" id="26525at2759"/>
<feature type="compositionally biased region" description="Basic and acidic residues" evidence="2">
    <location>
        <begin position="262"/>
        <end position="271"/>
    </location>
</feature>
<dbReference type="CDD" id="cd00051">
    <property type="entry name" value="EFh"/>
    <property type="match status" value="1"/>
</dbReference>
<dbReference type="Pfam" id="PF13499">
    <property type="entry name" value="EF-hand_7"/>
    <property type="match status" value="1"/>
</dbReference>
<feature type="domain" description="EF-hand" evidence="3">
    <location>
        <begin position="134"/>
        <end position="169"/>
    </location>
</feature>
<accession>A0A8K1CGJ4</accession>
<feature type="region of interest" description="Disordered" evidence="2">
    <location>
        <begin position="1"/>
        <end position="33"/>
    </location>
</feature>
<evidence type="ECO:0000259" key="3">
    <source>
        <dbReference type="PROSITE" id="PS50222"/>
    </source>
</evidence>
<name>A0A8K1CGJ4_PYTOL</name>
<evidence type="ECO:0000313" key="4">
    <source>
        <dbReference type="EMBL" id="TMW62962.1"/>
    </source>
</evidence>
<dbReference type="InterPro" id="IPR011992">
    <property type="entry name" value="EF-hand-dom_pair"/>
</dbReference>
<dbReference type="EMBL" id="SPLM01000073">
    <property type="protein sequence ID" value="TMW62962.1"/>
    <property type="molecule type" value="Genomic_DNA"/>
</dbReference>
<organism evidence="4 5">
    <name type="scientific">Pythium oligandrum</name>
    <name type="common">Mycoparasitic fungus</name>
    <dbReference type="NCBI Taxonomy" id="41045"/>
    <lineage>
        <taxon>Eukaryota</taxon>
        <taxon>Sar</taxon>
        <taxon>Stramenopiles</taxon>
        <taxon>Oomycota</taxon>
        <taxon>Peronosporomycetes</taxon>
        <taxon>Pythiales</taxon>
        <taxon>Pythiaceae</taxon>
        <taxon>Pythium</taxon>
    </lineage>
</organism>
<dbReference type="Proteomes" id="UP000794436">
    <property type="component" value="Unassembled WGS sequence"/>
</dbReference>
<dbReference type="InterPro" id="IPR052591">
    <property type="entry name" value="CML21-like"/>
</dbReference>
<dbReference type="PANTHER" id="PTHR23064">
    <property type="entry name" value="TROPONIN"/>
    <property type="match status" value="1"/>
</dbReference>
<dbReference type="PROSITE" id="PS00018">
    <property type="entry name" value="EF_HAND_1"/>
    <property type="match status" value="1"/>
</dbReference>
<feature type="domain" description="EF-hand" evidence="3">
    <location>
        <begin position="275"/>
        <end position="310"/>
    </location>
</feature>
<sequence>MGTKHSVPRSPDAMGASSSQASSSATHVEMGPSAQQLQAKLSIATVRPHDGSSVAIITPLDMKITNALREFRKKRKTDKKDAQDPFTRIILKFPLVRQAFNSVRSTFDELDRGRRGYIVYADMEEAFVRLGINFSREEMNQVFQESDMQEDGRLTFKEFLVCLAIAFVLHKVPSLERERLSIFYAPMNPKENESSKDRETSGPPSSILFGEGNKLRVAFQMAIDAFLWFDVDGSGHINRDEIASRLNTSSDLHSPTKKTSSNRRDKQKGDSTKSINTEILERRFSEMDWNHDGSIQFKEFLMAFASWVGLDEDEDTDA</sequence>
<dbReference type="Gene3D" id="1.10.238.10">
    <property type="entry name" value="EF-hand"/>
    <property type="match status" value="2"/>
</dbReference>
<dbReference type="SMART" id="SM00054">
    <property type="entry name" value="EFh"/>
    <property type="match status" value="4"/>
</dbReference>
<protein>
    <recommendedName>
        <fullName evidence="3">EF-hand domain-containing protein</fullName>
    </recommendedName>
</protein>
<dbReference type="InterPro" id="IPR002048">
    <property type="entry name" value="EF_hand_dom"/>
</dbReference>
<dbReference type="SUPFAM" id="SSF47473">
    <property type="entry name" value="EF-hand"/>
    <property type="match status" value="1"/>
</dbReference>
<dbReference type="Pfam" id="PF13202">
    <property type="entry name" value="EF-hand_5"/>
    <property type="match status" value="2"/>
</dbReference>
<dbReference type="AlphaFoldDB" id="A0A8K1CGJ4"/>
<evidence type="ECO:0000313" key="5">
    <source>
        <dbReference type="Proteomes" id="UP000794436"/>
    </source>
</evidence>
<reference evidence="4" key="1">
    <citation type="submission" date="2019-03" db="EMBL/GenBank/DDBJ databases">
        <title>Long read genome sequence of the mycoparasitic Pythium oligandrum ATCC 38472 isolated from sugarbeet rhizosphere.</title>
        <authorList>
            <person name="Gaulin E."/>
        </authorList>
    </citation>
    <scope>NUCLEOTIDE SEQUENCE</scope>
    <source>
        <strain evidence="4">ATCC 38472_TT</strain>
    </source>
</reference>
<keyword evidence="5" id="KW-1185">Reference proteome</keyword>
<gene>
    <name evidence="4" type="ORF">Poli38472_005580</name>
</gene>
<dbReference type="InterPro" id="IPR018247">
    <property type="entry name" value="EF_Hand_1_Ca_BS"/>
</dbReference>
<evidence type="ECO:0000256" key="2">
    <source>
        <dbReference type="SAM" id="MobiDB-lite"/>
    </source>
</evidence>
<comment type="caution">
    <text evidence="4">The sequence shown here is derived from an EMBL/GenBank/DDBJ whole genome shotgun (WGS) entry which is preliminary data.</text>
</comment>